<dbReference type="EMBL" id="GBBK01005082">
    <property type="protein sequence ID" value="JAC19400.1"/>
    <property type="molecule type" value="mRNA"/>
</dbReference>
<proteinExistence type="evidence at transcript level"/>
<accession>A0A023FDK5</accession>
<sequence length="177" mass="18100">MGQPFPSPLPSVGFVFEPHFLAMATTLWRKPFMISSRASMFLSWFSITSLALVSCLDSSSFLARCSSSCVHNSTRVPAEVPAIDLGAAGVAAFPSGPMLFAPCPVLGCDLNAAAGPEEEAGTGTSASLPSYSSSSRSGASTSSDSLSKSSSSLIPGSVSSSFDETWGTLRGGSPSKS</sequence>
<protein>
    <submittedName>
        <fullName evidence="2">Putative secreted mucin</fullName>
    </submittedName>
</protein>
<dbReference type="AlphaFoldDB" id="A0A023FDK5"/>
<feature type="compositionally biased region" description="Low complexity" evidence="1">
    <location>
        <begin position="121"/>
        <end position="161"/>
    </location>
</feature>
<reference evidence="2" key="1">
    <citation type="submission" date="2014-03" db="EMBL/GenBank/DDBJ databases">
        <title>The sialotranscriptome of Amblyomma triste, Amblyomma parvum and Amblyomma cajennense ticks, uncovered by 454-based RNA-seq.</title>
        <authorList>
            <person name="Garcia G.R."/>
            <person name="Gardinassi L.G."/>
            <person name="Ribeiro J.M."/>
            <person name="Anatriello E."/>
            <person name="Ferreira B.R."/>
            <person name="Moreira H.N."/>
            <person name="Mafra C."/>
            <person name="Olegario M.M."/>
            <person name="Szabo P.J."/>
            <person name="Miranda-Santos I.K."/>
            <person name="Maruyama S.R."/>
        </authorList>
    </citation>
    <scope>NUCLEOTIDE SEQUENCE</scope>
    <source>
        <strain evidence="2">Uberlandia</strain>
        <tissue evidence="2">Salivary glands</tissue>
    </source>
</reference>
<feature type="non-terminal residue" evidence="2">
    <location>
        <position position="177"/>
    </location>
</feature>
<organism evidence="2">
    <name type="scientific">Amblyomma cajennense</name>
    <name type="common">Cayenne tick</name>
    <name type="synonym">Acarus cajennensis</name>
    <dbReference type="NCBI Taxonomy" id="34607"/>
    <lineage>
        <taxon>Eukaryota</taxon>
        <taxon>Metazoa</taxon>
        <taxon>Ecdysozoa</taxon>
        <taxon>Arthropoda</taxon>
        <taxon>Chelicerata</taxon>
        <taxon>Arachnida</taxon>
        <taxon>Acari</taxon>
        <taxon>Parasitiformes</taxon>
        <taxon>Ixodida</taxon>
        <taxon>Ixodoidea</taxon>
        <taxon>Ixodidae</taxon>
        <taxon>Amblyomminae</taxon>
        <taxon>Amblyomma</taxon>
    </lineage>
</organism>
<evidence type="ECO:0000313" key="2">
    <source>
        <dbReference type="EMBL" id="JAC19400.1"/>
    </source>
</evidence>
<evidence type="ECO:0000256" key="1">
    <source>
        <dbReference type="SAM" id="MobiDB-lite"/>
    </source>
</evidence>
<name>A0A023FDK5_AMBCJ</name>
<feature type="region of interest" description="Disordered" evidence="1">
    <location>
        <begin position="118"/>
        <end position="177"/>
    </location>
</feature>